<protein>
    <submittedName>
        <fullName evidence="1">5998_t:CDS:1</fullName>
    </submittedName>
</protein>
<sequence>MLQLLKPMTTNSPTITSTKATTVTESPKSVYWANLLLLG</sequence>
<evidence type="ECO:0000313" key="1">
    <source>
        <dbReference type="EMBL" id="CAG8589420.1"/>
    </source>
</evidence>
<accession>A0A9N9C504</accession>
<name>A0A9N9C504_9GLOM</name>
<keyword evidence="2" id="KW-1185">Reference proteome</keyword>
<gene>
    <name evidence="1" type="ORF">DEBURN_LOCUS8978</name>
</gene>
<dbReference type="Proteomes" id="UP000789706">
    <property type="component" value="Unassembled WGS sequence"/>
</dbReference>
<dbReference type="EMBL" id="CAJVPK010001514">
    <property type="protein sequence ID" value="CAG8589420.1"/>
    <property type="molecule type" value="Genomic_DNA"/>
</dbReference>
<dbReference type="AlphaFoldDB" id="A0A9N9C504"/>
<proteinExistence type="predicted"/>
<organism evidence="1 2">
    <name type="scientific">Diversispora eburnea</name>
    <dbReference type="NCBI Taxonomy" id="1213867"/>
    <lineage>
        <taxon>Eukaryota</taxon>
        <taxon>Fungi</taxon>
        <taxon>Fungi incertae sedis</taxon>
        <taxon>Mucoromycota</taxon>
        <taxon>Glomeromycotina</taxon>
        <taxon>Glomeromycetes</taxon>
        <taxon>Diversisporales</taxon>
        <taxon>Diversisporaceae</taxon>
        <taxon>Diversispora</taxon>
    </lineage>
</organism>
<evidence type="ECO:0000313" key="2">
    <source>
        <dbReference type="Proteomes" id="UP000789706"/>
    </source>
</evidence>
<feature type="non-terminal residue" evidence="1">
    <location>
        <position position="39"/>
    </location>
</feature>
<reference evidence="1" key="1">
    <citation type="submission" date="2021-06" db="EMBL/GenBank/DDBJ databases">
        <authorList>
            <person name="Kallberg Y."/>
            <person name="Tangrot J."/>
            <person name="Rosling A."/>
        </authorList>
    </citation>
    <scope>NUCLEOTIDE SEQUENCE</scope>
    <source>
        <strain evidence="1">AZ414A</strain>
    </source>
</reference>
<comment type="caution">
    <text evidence="1">The sequence shown here is derived from an EMBL/GenBank/DDBJ whole genome shotgun (WGS) entry which is preliminary data.</text>
</comment>